<dbReference type="InterPro" id="IPR001849">
    <property type="entry name" value="PH_domain"/>
</dbReference>
<dbReference type="PANTHER" id="PTHR10972:SF205">
    <property type="entry name" value="OXYSTEROL-BINDING PROTEIN 1"/>
    <property type="match status" value="1"/>
</dbReference>
<dbReference type="Gene3D" id="2.30.29.30">
    <property type="entry name" value="Pleckstrin-homology domain (PH domain)/Phosphotyrosine-binding domain (PTB)"/>
    <property type="match status" value="1"/>
</dbReference>
<dbReference type="EMBL" id="JAFCIX010000569">
    <property type="protein sequence ID" value="KAH6586997.1"/>
    <property type="molecule type" value="Genomic_DNA"/>
</dbReference>
<evidence type="ECO:0000256" key="7">
    <source>
        <dbReference type="RuleBase" id="RU003844"/>
    </source>
</evidence>
<feature type="compositionally biased region" description="Polar residues" evidence="8">
    <location>
        <begin position="768"/>
        <end position="785"/>
    </location>
</feature>
<evidence type="ECO:0000313" key="11">
    <source>
        <dbReference type="Proteomes" id="UP001648503"/>
    </source>
</evidence>
<dbReference type="PRINTS" id="PR01415">
    <property type="entry name" value="ANKYRIN"/>
</dbReference>
<evidence type="ECO:0000256" key="8">
    <source>
        <dbReference type="SAM" id="MobiDB-lite"/>
    </source>
</evidence>
<evidence type="ECO:0000256" key="1">
    <source>
        <dbReference type="ARBA" id="ARBA00008842"/>
    </source>
</evidence>
<dbReference type="SMART" id="SM00233">
    <property type="entry name" value="PH"/>
    <property type="match status" value="1"/>
</dbReference>
<keyword evidence="4" id="KW-0445">Lipid transport</keyword>
<accession>A0ABQ8EUY9</accession>
<feature type="repeat" description="ANK" evidence="6">
    <location>
        <begin position="210"/>
        <end position="231"/>
    </location>
</feature>
<dbReference type="InterPro" id="IPR000648">
    <property type="entry name" value="Oxysterol-bd"/>
</dbReference>
<dbReference type="PROSITE" id="PS01013">
    <property type="entry name" value="OSBP"/>
    <property type="match status" value="1"/>
</dbReference>
<dbReference type="InterPro" id="IPR037239">
    <property type="entry name" value="OSBP_sf"/>
</dbReference>
<dbReference type="Gene3D" id="2.40.160.120">
    <property type="match status" value="1"/>
</dbReference>
<feature type="domain" description="PH" evidence="9">
    <location>
        <begin position="400"/>
        <end position="496"/>
    </location>
</feature>
<evidence type="ECO:0000256" key="4">
    <source>
        <dbReference type="ARBA" id="ARBA00023055"/>
    </source>
</evidence>
<dbReference type="SUPFAM" id="SSF50729">
    <property type="entry name" value="PH domain-like"/>
    <property type="match status" value="1"/>
</dbReference>
<keyword evidence="2" id="KW-0813">Transport</keyword>
<sequence length="1448" mass="160350">MRKSKSSSESVDSKDSSKGSGYLGAASQPGRLLSSIASRMSLKPPLHPSHQDQQQQQGRRRSSLDQPTLTSEPEAYRSNENISSSKSSFFSDVPPIDTASHDRLLKARMSALSSANRDGILEESVKHLQLVNALGTNDLDSVLAAIMRLTSIPSPAGSPPLSYGSPLHLVMSLCQKSIVKSIISTFCMPGSDSATRGNSLQWINTPNSPDGETPLHIASKLGRVEIAEELFHIPNIDDTIRNSNGKTAEELAKNDKTLALFENQRQLFCDSIVSTIRTHLFSGMSKPVIDLFASNDRARSYLSLGWIDINAPIDTATDRSILHFAAKMDDLTLVNWTLSQGADPNVKDKKEKKPLDLCKKDKIKDRLKNAISQTPIQSLNLAQSSTFAGMSSAMRALHEAPVLKGALFKWTNYTTGYKSRYFVLENGSLSYYHTPDEYPNSCRGSISTMTANVTMPDSNDASRFDVMASGNVRYSIKARSPADAKKWVWYLMESKRFSIDMRNLPQGTTPGLGKPVSGENDTMGSLELGLSGYTDDLWDRDKDPAEAVGDTVPLDDPLLSKVATACHIIKNQNTEIVDTIAHSLHTKENTDAVASMSLGHTESDGEMRDASAAAFISTPPENQEDSLLQRHSILVKSDHLSRLSISGPSTGPNIHTLLYMLEMQLQTQKRVVDTVMCNLLDSTHQPPLTSSSDDTRAKTLTQLSELFKESVEHVQDTAKRIVELYSFRERMWSRRLRKEVESRKRWEEVVSRVVGIDHHAGTEPFGSVNHSGDSIDPSANHNATTPKAGGAFSVPNSSMVTANTQFTDVAQNGSIGNITNASKPLISKKSGSYRSIKAPNDNFTSSDNRGRDELGDEDVEEEDDEGHESDVFYDADDDYDRPTESFLENALGFSAMDDPSYEQSHTREPPTLPAIKSQDSSIFLDHASLQLSGFGYDAEGKPRAKLPLDPTTPKPALAVWSFLKSAIGKDLSKVTLPVFFNEPLSMLQRMCEDVEYIELLSLASRVGSHHYLEKPHMDQMKLADQADPAADAASFLGIDIDQIERLQGDDAGLMRLMLVAAYGMSNYSSTVGRTNKPFNPMLGETYELVRLDKRLRYLSEQVCHHPPISACFCHSPDYTFWTEVNVKSKFWGRSLELHPLGTCHVALPVHQLDAETGRMRVTGSEHYSWKKVTTGVNNLIVGKLSIDHYGDMVVRNWQTGEECVLTFKPKDVGGWFGSSSKDDGGMGGSGGDIEGRVKDATGRVRFEIKGKWDTSLIATPVATMNGSKGGNNSLLLNPIVIWKRNALPACSQQNFNYTSFALSLNEINSTLETVLPPTDSRLRPDQRYMERGMWEIANTDKERLELIQREKRKQHVAQFASTGIPSGPVRPEAEIGSNAVTPLGEPWWTPRWFVREVEPDSNEEHWRFTHEYWDVRQKAVVALQATNEENRGAPIWPDYVNDIFGLQK</sequence>
<protein>
    <recommendedName>
        <fullName evidence="9">PH domain-containing protein</fullName>
    </recommendedName>
</protein>
<keyword evidence="11" id="KW-1185">Reference proteome</keyword>
<organism evidence="10 11">
    <name type="scientific">Batrachochytrium salamandrivorans</name>
    <dbReference type="NCBI Taxonomy" id="1357716"/>
    <lineage>
        <taxon>Eukaryota</taxon>
        <taxon>Fungi</taxon>
        <taxon>Fungi incertae sedis</taxon>
        <taxon>Chytridiomycota</taxon>
        <taxon>Chytridiomycota incertae sedis</taxon>
        <taxon>Chytridiomycetes</taxon>
        <taxon>Rhizophydiales</taxon>
        <taxon>Rhizophydiales incertae sedis</taxon>
        <taxon>Batrachochytrium</taxon>
    </lineage>
</organism>
<evidence type="ECO:0000256" key="2">
    <source>
        <dbReference type="ARBA" id="ARBA00022448"/>
    </source>
</evidence>
<dbReference type="SUPFAM" id="SSF144000">
    <property type="entry name" value="Oxysterol-binding protein-like"/>
    <property type="match status" value="1"/>
</dbReference>
<feature type="region of interest" description="Disordered" evidence="8">
    <location>
        <begin position="759"/>
        <end position="792"/>
    </location>
</feature>
<keyword evidence="6" id="KW-0040">ANK repeat</keyword>
<dbReference type="PROSITE" id="PS50003">
    <property type="entry name" value="PH_DOMAIN"/>
    <property type="match status" value="1"/>
</dbReference>
<feature type="compositionally biased region" description="Acidic residues" evidence="8">
    <location>
        <begin position="854"/>
        <end position="878"/>
    </location>
</feature>
<evidence type="ECO:0000313" key="10">
    <source>
        <dbReference type="EMBL" id="KAH6586997.1"/>
    </source>
</evidence>
<evidence type="ECO:0000259" key="9">
    <source>
        <dbReference type="PROSITE" id="PS50003"/>
    </source>
</evidence>
<evidence type="ECO:0000256" key="5">
    <source>
        <dbReference type="ARBA" id="ARBA00023121"/>
    </source>
</evidence>
<proteinExistence type="inferred from homology"/>
<dbReference type="PANTHER" id="PTHR10972">
    <property type="entry name" value="OXYSTEROL-BINDING PROTEIN-RELATED"/>
    <property type="match status" value="1"/>
</dbReference>
<feature type="repeat" description="ANK" evidence="6">
    <location>
        <begin position="317"/>
        <end position="349"/>
    </location>
</feature>
<dbReference type="SUPFAM" id="SSF48403">
    <property type="entry name" value="Ankyrin repeat"/>
    <property type="match status" value="1"/>
</dbReference>
<reference evidence="10 11" key="1">
    <citation type="submission" date="2021-02" db="EMBL/GenBank/DDBJ databases">
        <title>Variation within the Batrachochytrium salamandrivorans European outbreak.</title>
        <authorList>
            <person name="Kelly M."/>
            <person name="Pasmans F."/>
            <person name="Shea T.P."/>
            <person name="Munoz J.F."/>
            <person name="Carranza S."/>
            <person name="Cuomo C.A."/>
            <person name="Martel A."/>
        </authorList>
    </citation>
    <scope>NUCLEOTIDE SEQUENCE [LARGE SCALE GENOMIC DNA]</scope>
    <source>
        <strain evidence="10 11">AMFP18/2</strain>
    </source>
</reference>
<keyword evidence="5" id="KW-0446">Lipid-binding</keyword>
<dbReference type="InterPro" id="IPR002110">
    <property type="entry name" value="Ankyrin_rpt"/>
</dbReference>
<dbReference type="InterPro" id="IPR036770">
    <property type="entry name" value="Ankyrin_rpt-contain_sf"/>
</dbReference>
<feature type="region of interest" description="Disordered" evidence="8">
    <location>
        <begin position="830"/>
        <end position="878"/>
    </location>
</feature>
<feature type="region of interest" description="Disordered" evidence="8">
    <location>
        <begin position="1"/>
        <end position="94"/>
    </location>
</feature>
<dbReference type="InterPro" id="IPR018494">
    <property type="entry name" value="Oxysterol-bd_CS"/>
</dbReference>
<evidence type="ECO:0000256" key="6">
    <source>
        <dbReference type="PROSITE-ProRule" id="PRU00023"/>
    </source>
</evidence>
<comment type="caution">
    <text evidence="10">The sequence shown here is derived from an EMBL/GenBank/DDBJ whole genome shotgun (WGS) entry which is preliminary data.</text>
</comment>
<dbReference type="Proteomes" id="UP001648503">
    <property type="component" value="Unassembled WGS sequence"/>
</dbReference>
<gene>
    <name evidence="10" type="ORF">BASA50_000046</name>
</gene>
<evidence type="ECO:0000256" key="3">
    <source>
        <dbReference type="ARBA" id="ARBA00022553"/>
    </source>
</evidence>
<dbReference type="PROSITE" id="PS50088">
    <property type="entry name" value="ANK_REPEAT"/>
    <property type="match status" value="2"/>
</dbReference>
<dbReference type="SMART" id="SM00248">
    <property type="entry name" value="ANK"/>
    <property type="match status" value="2"/>
</dbReference>
<comment type="similarity">
    <text evidence="1 7">Belongs to the OSBP family.</text>
</comment>
<dbReference type="Pfam" id="PF00023">
    <property type="entry name" value="Ank"/>
    <property type="match status" value="2"/>
</dbReference>
<dbReference type="PROSITE" id="PS50297">
    <property type="entry name" value="ANK_REP_REGION"/>
    <property type="match status" value="2"/>
</dbReference>
<name>A0ABQ8EUY9_9FUNG</name>
<keyword evidence="3" id="KW-0597">Phosphoprotein</keyword>
<dbReference type="Pfam" id="PF00169">
    <property type="entry name" value="PH"/>
    <property type="match status" value="1"/>
</dbReference>
<dbReference type="InterPro" id="IPR011993">
    <property type="entry name" value="PH-like_dom_sf"/>
</dbReference>
<dbReference type="Pfam" id="PF01237">
    <property type="entry name" value="Oxysterol_BP"/>
    <property type="match status" value="2"/>
</dbReference>
<dbReference type="Gene3D" id="1.25.40.20">
    <property type="entry name" value="Ankyrin repeat-containing domain"/>
    <property type="match status" value="2"/>
</dbReference>